<dbReference type="OrthoDB" id="9816039at2"/>
<feature type="region of interest" description="Disordered" evidence="1">
    <location>
        <begin position="58"/>
        <end position="81"/>
    </location>
</feature>
<dbReference type="STRING" id="768670.Calni_0638"/>
<keyword evidence="4" id="KW-1185">Reference proteome</keyword>
<organism evidence="3 4">
    <name type="scientific">Calditerrivibrio nitroreducens (strain DSM 19672 / NBRC 101217 / Yu37-1)</name>
    <dbReference type="NCBI Taxonomy" id="768670"/>
    <lineage>
        <taxon>Bacteria</taxon>
        <taxon>Pseudomonadati</taxon>
        <taxon>Deferribacterota</taxon>
        <taxon>Deferribacteres</taxon>
        <taxon>Deferribacterales</taxon>
        <taxon>Calditerrivibrionaceae</taxon>
    </lineage>
</organism>
<keyword evidence="2" id="KW-0472">Membrane</keyword>
<evidence type="ECO:0008006" key="5">
    <source>
        <dbReference type="Google" id="ProtNLM"/>
    </source>
</evidence>
<evidence type="ECO:0000256" key="2">
    <source>
        <dbReference type="SAM" id="Phobius"/>
    </source>
</evidence>
<evidence type="ECO:0000313" key="3">
    <source>
        <dbReference type="EMBL" id="ADR18550.1"/>
    </source>
</evidence>
<keyword evidence="2" id="KW-1133">Transmembrane helix</keyword>
<dbReference type="RefSeq" id="WP_013450763.1">
    <property type="nucleotide sequence ID" value="NC_014758.1"/>
</dbReference>
<dbReference type="AlphaFoldDB" id="E4TG00"/>
<dbReference type="Proteomes" id="UP000007039">
    <property type="component" value="Chromosome"/>
</dbReference>
<evidence type="ECO:0000256" key="1">
    <source>
        <dbReference type="SAM" id="MobiDB-lite"/>
    </source>
</evidence>
<feature type="compositionally biased region" description="Basic and acidic residues" evidence="1">
    <location>
        <begin position="60"/>
        <end position="74"/>
    </location>
</feature>
<feature type="transmembrane region" description="Helical" evidence="2">
    <location>
        <begin position="7"/>
        <end position="25"/>
    </location>
</feature>
<dbReference type="eggNOG" id="COG0810">
    <property type="taxonomic scope" value="Bacteria"/>
</dbReference>
<dbReference type="EMBL" id="CP002347">
    <property type="protein sequence ID" value="ADR18550.1"/>
    <property type="molecule type" value="Genomic_DNA"/>
</dbReference>
<dbReference type="HOGENOM" id="CLU_1110145_0_0_0"/>
<reference key="1">
    <citation type="submission" date="2010-11" db="EMBL/GenBank/DDBJ databases">
        <title>The complete genome of chromosome of Calditerrivibrio nitroreducens DSM 19672.</title>
        <authorList>
            <consortium name="US DOE Joint Genome Institute (JGI-PGF)"/>
            <person name="Lucas S."/>
            <person name="Copeland A."/>
            <person name="Lapidus A."/>
            <person name="Bruce D."/>
            <person name="Goodwin L."/>
            <person name="Pitluck S."/>
            <person name="Kyrpides N."/>
            <person name="Mavromatis K."/>
            <person name="Ivanova N."/>
            <person name="Mikhailova N."/>
            <person name="Zeytun A."/>
            <person name="Brettin T."/>
            <person name="Detter J.C."/>
            <person name="Tapia R."/>
            <person name="Han C."/>
            <person name="Land M."/>
            <person name="Hauser L."/>
            <person name="Markowitz V."/>
            <person name="Cheng J.-F."/>
            <person name="Hugenholtz P."/>
            <person name="Woyke T."/>
            <person name="Wu D."/>
            <person name="Spring S."/>
            <person name="Schroeder M."/>
            <person name="Brambilla E."/>
            <person name="Klenk H.-P."/>
            <person name="Eisen J.A."/>
        </authorList>
    </citation>
    <scope>NUCLEOTIDE SEQUENCE [LARGE SCALE GENOMIC DNA]</scope>
    <source>
        <strain>DSM 19672</strain>
    </source>
</reference>
<accession>E4TG00</accession>
<reference evidence="3 4" key="2">
    <citation type="journal article" date="2011" name="Stand. Genomic Sci.">
        <title>Complete genome sequence of Calditerrivibrio nitroreducens type strain (Yu37-1).</title>
        <authorList>
            <person name="Pitluck S."/>
            <person name="Sikorski J."/>
            <person name="Zeytun A."/>
            <person name="Lapidus A."/>
            <person name="Nolan M."/>
            <person name="Lucas S."/>
            <person name="Hammon N."/>
            <person name="Deshpande S."/>
            <person name="Cheng J.F."/>
            <person name="Tapia R."/>
            <person name="Han C."/>
            <person name="Goodwin L."/>
            <person name="Liolios K."/>
            <person name="Pagani I."/>
            <person name="Ivanova N."/>
            <person name="Mavromatis K."/>
            <person name="Pati A."/>
            <person name="Chen A."/>
            <person name="Palaniappan K."/>
            <person name="Hauser L."/>
            <person name="Chang Y.J."/>
            <person name="Jeffries C.D."/>
            <person name="Detter J.C."/>
            <person name="Brambilla E."/>
            <person name="Djao O.D."/>
            <person name="Rohde M."/>
            <person name="Spring S."/>
            <person name="Goker M."/>
            <person name="Woyke T."/>
            <person name="Bristow J."/>
            <person name="Eisen J.A."/>
            <person name="Markowitz V."/>
            <person name="Hugenholtz P."/>
            <person name="Kyrpides N.C."/>
            <person name="Klenk H.P."/>
            <person name="Land M."/>
        </authorList>
    </citation>
    <scope>NUCLEOTIDE SEQUENCE [LARGE SCALE GENOMIC DNA]</scope>
    <source>
        <strain evidence="4">DSM 19672 / NBRC 101217 / Yu37-1</strain>
    </source>
</reference>
<keyword evidence="2" id="KW-0812">Transmembrane</keyword>
<dbReference type="KEGG" id="cni:Calni_0638"/>
<name>E4TG00_CALNY</name>
<proteinExistence type="predicted"/>
<gene>
    <name evidence="3" type="ordered locus">Calni_0638</name>
</gene>
<protein>
    <recommendedName>
        <fullName evidence="5">TonB C-terminal domain-containing protein</fullName>
    </recommendedName>
</protein>
<evidence type="ECO:0000313" key="4">
    <source>
        <dbReference type="Proteomes" id="UP000007039"/>
    </source>
</evidence>
<sequence length="241" mass="27045" precursor="true">MKQFSRTTVYIIVSFLIHLTILLYLPNPDFSIRIKKREPIDVELIKVPISVAKSELNIQEPEKGRSSVGNDKKNKPNSAGILKPNVDLPIVSVMEKIPVSNNLNENVNISANSNKNMNLNLGKEIAASESKLKSGKNEDSGNKKVVSTGKSDFFEIKGNTKNERRIVYIPEKPTFSLESNTKVRLRFSIDSNGVPYSIILLSRSNPDIEKLAIKFVSGIRFESVTYKDIDTAEITVYFNVR</sequence>